<evidence type="ECO:0000313" key="1">
    <source>
        <dbReference type="EMBL" id="MEO3714124.1"/>
    </source>
</evidence>
<sequence>MGKGVKMRSAMDRQGVLYTVEGLQQMEDASTALPTLVCDDPGCQCEVRFVPRHLQNRANRIEPVEVQPYIGLRSHATHATGCRYDAEGKLKIIAADSDPDFLSALEDGKRELRLLALHNGLRRRSQPGQPAGAPGIRLASGGGKVATDIETSEKKLDRYLRTTADLLALRSVCESDEDLAGHLVLRLGTKRIPWKNFYFERKHFDDAWESIRTLAANAHPIAIVGVVRALHTPKAGTSHKNSFLNCLSMYRKTDTPNLVETFEVSVAHEDSAWLAGFPVGSEIIMFGLWKAADAVPNTVPDKQAPGKFVTYITHKLTLWPQFRKQVLRTT</sequence>
<organism evidence="1 2">
    <name type="scientific">Roseateles flavus</name>
    <dbReference type="NCBI Taxonomy" id="3149041"/>
    <lineage>
        <taxon>Bacteria</taxon>
        <taxon>Pseudomonadati</taxon>
        <taxon>Pseudomonadota</taxon>
        <taxon>Betaproteobacteria</taxon>
        <taxon>Burkholderiales</taxon>
        <taxon>Sphaerotilaceae</taxon>
        <taxon>Roseateles</taxon>
    </lineage>
</organism>
<dbReference type="Proteomes" id="UP001462640">
    <property type="component" value="Unassembled WGS sequence"/>
</dbReference>
<evidence type="ECO:0000313" key="2">
    <source>
        <dbReference type="Proteomes" id="UP001462640"/>
    </source>
</evidence>
<dbReference type="EMBL" id="JBDPZC010000007">
    <property type="protein sequence ID" value="MEO3714124.1"/>
    <property type="molecule type" value="Genomic_DNA"/>
</dbReference>
<gene>
    <name evidence="1" type="ORF">ABDJ40_15265</name>
</gene>
<keyword evidence="2" id="KW-1185">Reference proteome</keyword>
<name>A0ABV0GGF6_9BURK</name>
<proteinExistence type="predicted"/>
<protein>
    <submittedName>
        <fullName evidence="1">Uncharacterized protein</fullName>
    </submittedName>
</protein>
<reference evidence="1 2" key="1">
    <citation type="submission" date="2024-05" db="EMBL/GenBank/DDBJ databases">
        <title>Roseateles sp. 2.12 16S ribosomal RNA gene Genome sequencing and assembly.</title>
        <authorList>
            <person name="Woo H."/>
        </authorList>
    </citation>
    <scope>NUCLEOTIDE SEQUENCE [LARGE SCALE GENOMIC DNA]</scope>
    <source>
        <strain evidence="1 2">2.12</strain>
    </source>
</reference>
<dbReference type="RefSeq" id="WP_347611179.1">
    <property type="nucleotide sequence ID" value="NZ_JBDPZC010000007.1"/>
</dbReference>
<accession>A0ABV0GGF6</accession>
<comment type="caution">
    <text evidence="1">The sequence shown here is derived from an EMBL/GenBank/DDBJ whole genome shotgun (WGS) entry which is preliminary data.</text>
</comment>